<dbReference type="Proteomes" id="UP000026714">
    <property type="component" value="Unassembled WGS sequence"/>
</dbReference>
<sequence>MMKNTAPTSAALTDAPIDAPIAVGPVEALTHTASQRRQLLVALAALGGAPGLWPARAEAQTVTPVYGSLKGASLGNNAALNGALPFPAGQAFNTDISKAAVDPGSAAMIASIGSTASLRPDFGSGTWDGGPIGIPYVVVSGSQAKVAIRFTAYASESEPGPYPVPRTAPIEGGASSSGDRHVIVIDRDNNRLYELYRAFPNADGSWSADCGAVFHLDSLTIRPTAKAGWTSADAAGLPIFPGLVRYDEAMRGAGGIRHALRFTVPKTRKAYVPPATHWASSSTSTALPPMGARLRLKSTFVIPSTFSNEAKAILTALKTYGMFVADHGSAFYLSGAPDERWNNSRLITELKTVKGSHFDVLTLTGLVKG</sequence>
<dbReference type="eggNOG" id="ENOG502ZAPB">
    <property type="taxonomic scope" value="Bacteria"/>
</dbReference>
<keyword evidence="2" id="KW-1185">Reference proteome</keyword>
<dbReference type="STRING" id="34103.SAMN05421778_10734"/>
<organism evidence="1 2">
    <name type="scientific">Sphaerotilus natans subsp. natans DSM 6575</name>
    <dbReference type="NCBI Taxonomy" id="1286631"/>
    <lineage>
        <taxon>Bacteria</taxon>
        <taxon>Pseudomonadati</taxon>
        <taxon>Pseudomonadota</taxon>
        <taxon>Betaproteobacteria</taxon>
        <taxon>Burkholderiales</taxon>
        <taxon>Sphaerotilaceae</taxon>
        <taxon>Sphaerotilus</taxon>
    </lineage>
</organism>
<dbReference type="PATRIC" id="fig|1286631.3.peg.2293"/>
<evidence type="ECO:0000313" key="2">
    <source>
        <dbReference type="Proteomes" id="UP000026714"/>
    </source>
</evidence>
<comment type="caution">
    <text evidence="1">The sequence shown here is derived from an EMBL/GenBank/DDBJ whole genome shotgun (WGS) entry which is preliminary data.</text>
</comment>
<dbReference type="InterPro" id="IPR006311">
    <property type="entry name" value="TAT_signal"/>
</dbReference>
<dbReference type="PROSITE" id="PS51318">
    <property type="entry name" value="TAT"/>
    <property type="match status" value="1"/>
</dbReference>
<dbReference type="AlphaFoldDB" id="A0A059KL44"/>
<dbReference type="EMBL" id="AZRA01000060">
    <property type="protein sequence ID" value="KDB52055.1"/>
    <property type="molecule type" value="Genomic_DNA"/>
</dbReference>
<gene>
    <name evidence="1" type="ORF">X805_23290</name>
</gene>
<evidence type="ECO:0000313" key="1">
    <source>
        <dbReference type="EMBL" id="KDB52055.1"/>
    </source>
</evidence>
<protein>
    <submittedName>
        <fullName evidence="1">Uncharacterized protein</fullName>
    </submittedName>
</protein>
<proteinExistence type="predicted"/>
<name>A0A059KL44_9BURK</name>
<dbReference type="RefSeq" id="WP_051631930.1">
    <property type="nucleotide sequence ID" value="NZ_AZRA01000060.1"/>
</dbReference>
<accession>A0A059KL44</accession>
<reference evidence="1 2" key="1">
    <citation type="journal article" date="2014" name="FEMS Microbiol. Ecol.">
        <title>Sphaerotilus natans encrusted with nanoball-shaped Fe(III) oxide minerals formed by nitrate-reducing mixotrophic Fe(II) oxidation.</title>
        <authorList>
            <person name="Park S."/>
            <person name="Kim D.H."/>
            <person name="Lee J.H."/>
            <person name="Hur H.G."/>
        </authorList>
    </citation>
    <scope>NUCLEOTIDE SEQUENCE [LARGE SCALE GENOMIC DNA]</scope>
    <source>
        <strain evidence="1 2">DSM 6575</strain>
    </source>
</reference>